<protein>
    <submittedName>
        <fullName evidence="2">Uncharacterized protein</fullName>
    </submittedName>
</protein>
<accession>A0ABV0MGA5</accession>
<proteinExistence type="predicted"/>
<evidence type="ECO:0000313" key="2">
    <source>
        <dbReference type="EMBL" id="MEQ2158047.1"/>
    </source>
</evidence>
<keyword evidence="3" id="KW-1185">Reference proteome</keyword>
<reference evidence="2 3" key="1">
    <citation type="submission" date="2021-06" db="EMBL/GenBank/DDBJ databases">
        <authorList>
            <person name="Palmer J.M."/>
        </authorList>
    </citation>
    <scope>NUCLEOTIDE SEQUENCE [LARGE SCALE GENOMIC DNA]</scope>
    <source>
        <strain evidence="2 3">GA_2019</strain>
        <tissue evidence="2">Muscle</tissue>
    </source>
</reference>
<keyword evidence="1" id="KW-0472">Membrane</keyword>
<dbReference type="Proteomes" id="UP001476798">
    <property type="component" value="Unassembled WGS sequence"/>
</dbReference>
<keyword evidence="1" id="KW-0812">Transmembrane</keyword>
<feature type="transmembrane region" description="Helical" evidence="1">
    <location>
        <begin position="43"/>
        <end position="61"/>
    </location>
</feature>
<name>A0ABV0MGA5_9TELE</name>
<evidence type="ECO:0000313" key="3">
    <source>
        <dbReference type="Proteomes" id="UP001476798"/>
    </source>
</evidence>
<dbReference type="EMBL" id="JAHRIO010000431">
    <property type="protein sequence ID" value="MEQ2158047.1"/>
    <property type="molecule type" value="Genomic_DNA"/>
</dbReference>
<feature type="transmembrane region" description="Helical" evidence="1">
    <location>
        <begin position="12"/>
        <end position="37"/>
    </location>
</feature>
<comment type="caution">
    <text evidence="2">The sequence shown here is derived from an EMBL/GenBank/DDBJ whole genome shotgun (WGS) entry which is preliminary data.</text>
</comment>
<keyword evidence="1" id="KW-1133">Transmembrane helix</keyword>
<feature type="non-terminal residue" evidence="2">
    <location>
        <position position="1"/>
    </location>
</feature>
<sequence length="80" mass="9367">ASRQKLCRSVGLFGSFMWFLWVFLSLVNVNSAIIITYIRRHSLVLFLFRGKIFGLYIRPITAKRLKDRNRGHVLIMAAIR</sequence>
<organism evidence="2 3">
    <name type="scientific">Goodea atripinnis</name>
    <dbReference type="NCBI Taxonomy" id="208336"/>
    <lineage>
        <taxon>Eukaryota</taxon>
        <taxon>Metazoa</taxon>
        <taxon>Chordata</taxon>
        <taxon>Craniata</taxon>
        <taxon>Vertebrata</taxon>
        <taxon>Euteleostomi</taxon>
        <taxon>Actinopterygii</taxon>
        <taxon>Neopterygii</taxon>
        <taxon>Teleostei</taxon>
        <taxon>Neoteleostei</taxon>
        <taxon>Acanthomorphata</taxon>
        <taxon>Ovalentaria</taxon>
        <taxon>Atherinomorphae</taxon>
        <taxon>Cyprinodontiformes</taxon>
        <taxon>Goodeidae</taxon>
        <taxon>Goodea</taxon>
    </lineage>
</organism>
<gene>
    <name evidence="2" type="ORF">GOODEAATRI_008207</name>
</gene>
<evidence type="ECO:0000256" key="1">
    <source>
        <dbReference type="SAM" id="Phobius"/>
    </source>
</evidence>